<keyword evidence="4" id="KW-0572">Peptidoglycan-anchor</keyword>
<dbReference type="Gene3D" id="2.60.40.740">
    <property type="match status" value="1"/>
</dbReference>
<dbReference type="InterPro" id="IPR032364">
    <property type="entry name" value="GramPos_pilinD1_N"/>
</dbReference>
<evidence type="ECO:0000256" key="4">
    <source>
        <dbReference type="ARBA" id="ARBA00023088"/>
    </source>
</evidence>
<keyword evidence="3" id="KW-0732">Signal</keyword>
<evidence type="ECO:0000313" key="10">
    <source>
        <dbReference type="Proteomes" id="UP000014127"/>
    </source>
</evidence>
<feature type="domain" description="Gram-positive pilin subunit D1 N-terminal" evidence="7">
    <location>
        <begin position="37"/>
        <end position="189"/>
    </location>
</feature>
<dbReference type="NCBIfam" id="TIGR04226">
    <property type="entry name" value="RrgB_K2N_iso_D2"/>
    <property type="match status" value="1"/>
</dbReference>
<feature type="domain" description="SpaA-like prealbumin fold" evidence="8">
    <location>
        <begin position="480"/>
        <end position="570"/>
    </location>
</feature>
<dbReference type="NCBIfam" id="TIGR01167">
    <property type="entry name" value="LPXTG_anchor"/>
    <property type="match status" value="1"/>
</dbReference>
<evidence type="ECO:0000256" key="3">
    <source>
        <dbReference type="ARBA" id="ARBA00022729"/>
    </source>
</evidence>
<dbReference type="Pfam" id="PF17802">
    <property type="entry name" value="SpaA"/>
    <property type="match status" value="2"/>
</dbReference>
<dbReference type="Pfam" id="PF16555">
    <property type="entry name" value="GramPos_pilinD1"/>
    <property type="match status" value="1"/>
</dbReference>
<dbReference type="NCBIfam" id="NF033902">
    <property type="entry name" value="iso_D2_wall_anc"/>
    <property type="match status" value="1"/>
</dbReference>
<dbReference type="InterPro" id="IPR041033">
    <property type="entry name" value="SpaA_PFL_dom_1"/>
</dbReference>
<keyword evidence="5" id="KW-0472">Membrane</keyword>
<evidence type="ECO:0000256" key="2">
    <source>
        <dbReference type="ARBA" id="ARBA00022525"/>
    </source>
</evidence>
<feature type="domain" description="SpaA-like prealbumin fold" evidence="8">
    <location>
        <begin position="195"/>
        <end position="317"/>
    </location>
</feature>
<name>S0KSJ1_9ENTE</name>
<comment type="caution">
    <text evidence="9">The sequence shown here is derived from an EMBL/GenBank/DDBJ whole genome shotgun (WGS) entry which is preliminary data.</text>
</comment>
<keyword evidence="10" id="KW-1185">Reference proteome</keyword>
<dbReference type="PATRIC" id="fig|1139219.3.peg.84"/>
<evidence type="ECO:0000256" key="1">
    <source>
        <dbReference type="ARBA" id="ARBA00022512"/>
    </source>
</evidence>
<dbReference type="AlphaFoldDB" id="S0KSJ1"/>
<dbReference type="InterPro" id="IPR026466">
    <property type="entry name" value="Fim_isopep_form_D2_dom"/>
</dbReference>
<evidence type="ECO:0000256" key="5">
    <source>
        <dbReference type="SAM" id="Phobius"/>
    </source>
</evidence>
<evidence type="ECO:0000259" key="8">
    <source>
        <dbReference type="Pfam" id="PF17802"/>
    </source>
</evidence>
<evidence type="ECO:0000259" key="6">
    <source>
        <dbReference type="Pfam" id="PF00746"/>
    </source>
</evidence>
<keyword evidence="1" id="KW-0134">Cell wall</keyword>
<reference evidence="9 10" key="1">
    <citation type="submission" date="2013-03" db="EMBL/GenBank/DDBJ databases">
        <title>The Genome Sequence of Enterococcus dispar ATCC_51266 (Illumina only assembly).</title>
        <authorList>
            <consortium name="The Broad Institute Genomics Platform"/>
            <consortium name="The Broad Institute Genome Sequencing Center for Infectious Disease"/>
            <person name="Earl A."/>
            <person name="Russ C."/>
            <person name="Gilmore M."/>
            <person name="Surin D."/>
            <person name="Walker B."/>
            <person name="Young S."/>
            <person name="Zeng Q."/>
            <person name="Gargeya S."/>
            <person name="Fitzgerald M."/>
            <person name="Haas B."/>
            <person name="Abouelleil A."/>
            <person name="Allen A.W."/>
            <person name="Alvarado L."/>
            <person name="Arachchi H.M."/>
            <person name="Berlin A.M."/>
            <person name="Chapman S.B."/>
            <person name="Gainer-Dewar J."/>
            <person name="Goldberg J."/>
            <person name="Griggs A."/>
            <person name="Gujja S."/>
            <person name="Hansen M."/>
            <person name="Howarth C."/>
            <person name="Imamovic A."/>
            <person name="Ireland A."/>
            <person name="Larimer J."/>
            <person name="McCowan C."/>
            <person name="Murphy C."/>
            <person name="Pearson M."/>
            <person name="Poon T.W."/>
            <person name="Priest M."/>
            <person name="Roberts A."/>
            <person name="Saif S."/>
            <person name="Shea T."/>
            <person name="Sisk P."/>
            <person name="Sykes S."/>
            <person name="Wortman J."/>
            <person name="Nusbaum C."/>
            <person name="Birren B."/>
        </authorList>
    </citation>
    <scope>NUCLEOTIDE SEQUENCE [LARGE SCALE GENOMIC DNA]</scope>
    <source>
        <strain evidence="9 10">ATCC 51266</strain>
    </source>
</reference>
<dbReference type="EMBL" id="AHYR01000001">
    <property type="protein sequence ID" value="EOT43945.1"/>
    <property type="molecule type" value="Genomic_DNA"/>
</dbReference>
<dbReference type="Proteomes" id="UP000014127">
    <property type="component" value="Unassembled WGS sequence"/>
</dbReference>
<feature type="domain" description="Gram-positive cocci surface proteins LPxTG" evidence="6">
    <location>
        <begin position="584"/>
        <end position="621"/>
    </location>
</feature>
<keyword evidence="5" id="KW-1133">Transmembrane helix</keyword>
<dbReference type="STRING" id="44009.RV01_GL002011"/>
<feature type="transmembrane region" description="Helical" evidence="5">
    <location>
        <begin position="596"/>
        <end position="616"/>
    </location>
</feature>
<accession>S0KSJ1</accession>
<dbReference type="eggNOG" id="COG4932">
    <property type="taxonomic scope" value="Bacteria"/>
</dbReference>
<protein>
    <submittedName>
        <fullName evidence="9">LPXTG-protein cell wall anchor protein</fullName>
    </submittedName>
</protein>
<evidence type="ECO:0000259" key="7">
    <source>
        <dbReference type="Pfam" id="PF16555"/>
    </source>
</evidence>
<sequence length="625" mass="68435">MNTRKHRIWSILATIIMVFPLILGLGNTKEVFADSEGNNTVIIHKKKMTKLPDSLIQNSGKEMAEFDKYQGLKGVTFSAYDVTEDFYNARSNGTSVTDAKLQIEKISVDGRKPVKSGSTDTTGDLTLSLPQKSNNQDAVYLIVETPQDGVTTAGNMVVAFPVYEMIKQLDGTYKYGTDELKEIHLYPKNIVSNSGSLTVNKVGTAENEALNGAEFVISKENSSQYITSVKDGLYTWSTDKSVAKHFVTGKSYEIGENDFIEANVAEGELKISGLEVGSYTLEEVKAPDNAALITDQTKTDFSIDTNKDSKAELTVKNDTSKVKKTTPELNGQDVAIGEKIQYQISVNIPLGIADKEGEKNKYNQFNLTDTHDEALTFDNINSGDFAYTLYDGDKVINPENYTVNESTNGFNVAVSSDFIPSLTPGGTLKFVYFMHLNEKADPTKGFKNEANVENGHTTDTTPPDVTVVTGGKRFVKIDGDVTADTTLADASFVVRDSVSDNASYLKIDDKKAATWTKNKSDATTFTTKEDGLVNITGLKYGTYYLEETQAPEDYVLLTNRIKFVVNKDSYGTTEELVKPEKVPNKHKGTLPSTGSIGIYFIIAAGVVAAGIAVFYFTKGRKQTEA</sequence>
<dbReference type="Gene3D" id="2.60.40.10">
    <property type="entry name" value="Immunoglobulins"/>
    <property type="match status" value="3"/>
</dbReference>
<keyword evidence="5" id="KW-0812">Transmembrane</keyword>
<dbReference type="InterPro" id="IPR019931">
    <property type="entry name" value="LPXTG_anchor"/>
</dbReference>
<organism evidence="9 10">
    <name type="scientific">Enterococcus dispar ATCC 51266</name>
    <dbReference type="NCBI Taxonomy" id="1139219"/>
    <lineage>
        <taxon>Bacteria</taxon>
        <taxon>Bacillati</taxon>
        <taxon>Bacillota</taxon>
        <taxon>Bacilli</taxon>
        <taxon>Lactobacillales</taxon>
        <taxon>Enterococcaceae</taxon>
        <taxon>Enterococcus</taxon>
    </lineage>
</organism>
<dbReference type="HOGENOM" id="CLU_029024_0_0_9"/>
<dbReference type="OrthoDB" id="2178703at2"/>
<dbReference type="InterPro" id="IPR048052">
    <property type="entry name" value="FM1-like"/>
</dbReference>
<gene>
    <name evidence="9" type="ORF">OMK_00087</name>
</gene>
<dbReference type="RefSeq" id="WP_016171318.1">
    <property type="nucleotide sequence ID" value="NZ_ASWK01000001.1"/>
</dbReference>
<evidence type="ECO:0000313" key="9">
    <source>
        <dbReference type="EMBL" id="EOT43945.1"/>
    </source>
</evidence>
<dbReference type="InterPro" id="IPR013783">
    <property type="entry name" value="Ig-like_fold"/>
</dbReference>
<proteinExistence type="predicted"/>
<keyword evidence="2" id="KW-0964">Secreted</keyword>
<dbReference type="Pfam" id="PF00746">
    <property type="entry name" value="Gram_pos_anchor"/>
    <property type="match status" value="1"/>
</dbReference>